<dbReference type="FunFam" id="1.10.472.80:FF:000048">
    <property type="entry name" value="TBC domain containing protein"/>
    <property type="match status" value="1"/>
</dbReference>
<dbReference type="Pfam" id="PF00566">
    <property type="entry name" value="RabGAP-TBC"/>
    <property type="match status" value="1"/>
</dbReference>
<evidence type="ECO:0000256" key="1">
    <source>
        <dbReference type="SAM" id="MobiDB-lite"/>
    </source>
</evidence>
<feature type="compositionally biased region" description="Polar residues" evidence="1">
    <location>
        <begin position="127"/>
        <end position="143"/>
    </location>
</feature>
<dbReference type="Proteomes" id="UP001530293">
    <property type="component" value="Unassembled WGS sequence"/>
</dbReference>
<sequence>MVSDHPLAMEAPPPSSSSSSPGTIEIEELPPPTNTNSKFHGRRAWMPSRRRQIPNNTNTNIIPKPKEEEDQQQLHQNRNNYNDDNSSREMHHDPEDGSCISSMDTVAHEATTIPPNEIDHQPDDEQTSQSLSNAHNTLGSKPKLSNMSLLSSAVAYATLERCLLGLNGGEETETTTAVDQVVVETPIDGHGNVSSSSSTSSPSQPAVSSNNINYSKQCKSGHIIDILELRRLSSRGVPDEPPENRIAHDNTTAPLSPTITTMGLGRKSYRPLVWRVLLGYLPPQTSLWNMVLDRDRKLYDMLVQELFSSTCPAPHEYYVHEKKEEEEILTRERGGINSSGNLEKEGQNDNGKQKGITNDGKEFVIDDDDDGQEDIIAEINDNAAPGTPNEFTADETTSTTATTTTAAVTTPIATPLTPGLLSARMQLEWIRGENGGENAVFGTPSQSSSSSSSSKSNNNLARISPMCAMNTPRTRTYNTTMKKAVTVRTITEDIAADLADIEQTSSLAMLEESSGDVVDGVLSHRLKESLLLPYQGDDDEEEEEEEEGNAIMDTINIVDSSEGKSSGAEQSIPPTKPSSEDEATQGDMKMHRHGSSGDDSADDDAFAILPTTTPNSSSTVPPDNDEEENMILLDEIRKDVIRTHPDLRFFLEPEDGLGQKRYAALERILFVWAKLNKGVRYVQGMNEIVGTLYFVLAHDSNEDWSNHAEADTYFLFNALMVEMRDVFVPDLDEADTGIHGRISNMITLLSLHDPEIRCHLDSVGIDPSFYSVRWLTTLLSREFLLPDTIRLWDSMFASTHKDNFLRYVSVTMVMVIRDQLLSGDFSTCLRLLQAYPPTNLDRLLESSRALWIYESQITLACHKGGISLGHALRSIAPPPAIVMAYGLPGGVAPPIREQVRQVGERGVAVARGAANSASTTVVSAGRSFFGSAMSFWRDGNGSESRSKSSIGDGI</sequence>
<feature type="compositionally biased region" description="Low complexity" evidence="1">
    <location>
        <begin position="53"/>
        <end position="63"/>
    </location>
</feature>
<feature type="compositionally biased region" description="Polar residues" evidence="1">
    <location>
        <begin position="557"/>
        <end position="573"/>
    </location>
</feature>
<feature type="region of interest" description="Disordered" evidence="1">
    <location>
        <begin position="324"/>
        <end position="367"/>
    </location>
</feature>
<feature type="compositionally biased region" description="Basic residues" evidence="1">
    <location>
        <begin position="39"/>
        <end position="52"/>
    </location>
</feature>
<dbReference type="InterPro" id="IPR035969">
    <property type="entry name" value="Rab-GAP_TBC_sf"/>
</dbReference>
<dbReference type="EMBL" id="JALLBG020000208">
    <property type="protein sequence ID" value="KAL3759241.1"/>
    <property type="molecule type" value="Genomic_DNA"/>
</dbReference>
<gene>
    <name evidence="3" type="ORF">ACHAWU_002511</name>
</gene>
<dbReference type="AlphaFoldDB" id="A0ABD3M5G3"/>
<feature type="compositionally biased region" description="Low complexity" evidence="1">
    <location>
        <begin position="193"/>
        <end position="209"/>
    </location>
</feature>
<feature type="region of interest" description="Disordered" evidence="1">
    <location>
        <begin position="435"/>
        <end position="462"/>
    </location>
</feature>
<feature type="compositionally biased region" description="Low complexity" evidence="1">
    <location>
        <begin position="394"/>
        <end position="408"/>
    </location>
</feature>
<keyword evidence="4" id="KW-1185">Reference proteome</keyword>
<dbReference type="PANTHER" id="PTHR22957:SF27">
    <property type="entry name" value="TBC1 DOMAIN FAMILY MEMBER 13"/>
    <property type="match status" value="1"/>
</dbReference>
<feature type="region of interest" description="Disordered" evidence="1">
    <location>
        <begin position="379"/>
        <end position="408"/>
    </location>
</feature>
<feature type="compositionally biased region" description="Polar residues" evidence="1">
    <location>
        <begin position="249"/>
        <end position="259"/>
    </location>
</feature>
<dbReference type="Gene3D" id="1.10.472.80">
    <property type="entry name" value="Ypt/Rab-GAP domain of gyp1p, domain 3"/>
    <property type="match status" value="1"/>
</dbReference>
<feature type="region of interest" description="Disordered" evidence="1">
    <location>
        <begin position="114"/>
        <end position="143"/>
    </location>
</feature>
<evidence type="ECO:0000259" key="2">
    <source>
        <dbReference type="PROSITE" id="PS50086"/>
    </source>
</evidence>
<feature type="domain" description="Rab-GAP TBC" evidence="2">
    <location>
        <begin position="619"/>
        <end position="799"/>
    </location>
</feature>
<feature type="region of interest" description="Disordered" evidence="1">
    <location>
        <begin position="235"/>
        <end position="259"/>
    </location>
</feature>
<feature type="compositionally biased region" description="Low complexity" evidence="1">
    <location>
        <begin position="610"/>
        <end position="622"/>
    </location>
</feature>
<feature type="compositionally biased region" description="Acidic residues" evidence="1">
    <location>
        <begin position="536"/>
        <end position="548"/>
    </location>
</feature>
<dbReference type="SMART" id="SM00164">
    <property type="entry name" value="TBC"/>
    <property type="match status" value="1"/>
</dbReference>
<comment type="caution">
    <text evidence="3">The sequence shown here is derived from an EMBL/GenBank/DDBJ whole genome shotgun (WGS) entry which is preliminary data.</text>
</comment>
<feature type="compositionally biased region" description="Basic and acidic residues" evidence="1">
    <location>
        <begin position="85"/>
        <end position="95"/>
    </location>
</feature>
<feature type="region of interest" description="Disordered" evidence="1">
    <location>
        <begin position="532"/>
        <end position="625"/>
    </location>
</feature>
<reference evidence="3 4" key="1">
    <citation type="submission" date="2024-10" db="EMBL/GenBank/DDBJ databases">
        <title>Updated reference genomes for cyclostephanoid diatoms.</title>
        <authorList>
            <person name="Roberts W.R."/>
            <person name="Alverson A.J."/>
        </authorList>
    </citation>
    <scope>NUCLEOTIDE SEQUENCE [LARGE SCALE GENOMIC DNA]</scope>
    <source>
        <strain evidence="3 4">AJA232-27</strain>
    </source>
</reference>
<feature type="compositionally biased region" description="Low complexity" evidence="1">
    <location>
        <begin position="445"/>
        <end position="459"/>
    </location>
</feature>
<evidence type="ECO:0000313" key="4">
    <source>
        <dbReference type="Proteomes" id="UP001530293"/>
    </source>
</evidence>
<organism evidence="3 4">
    <name type="scientific">Discostella pseudostelligera</name>
    <dbReference type="NCBI Taxonomy" id="259834"/>
    <lineage>
        <taxon>Eukaryota</taxon>
        <taxon>Sar</taxon>
        <taxon>Stramenopiles</taxon>
        <taxon>Ochrophyta</taxon>
        <taxon>Bacillariophyta</taxon>
        <taxon>Coscinodiscophyceae</taxon>
        <taxon>Thalassiosirophycidae</taxon>
        <taxon>Stephanodiscales</taxon>
        <taxon>Stephanodiscaceae</taxon>
        <taxon>Discostella</taxon>
    </lineage>
</organism>
<dbReference type="InterPro" id="IPR000195">
    <property type="entry name" value="Rab-GAP-TBC_dom"/>
</dbReference>
<dbReference type="SUPFAM" id="SSF47923">
    <property type="entry name" value="Ypt/Rab-GAP domain of gyp1p"/>
    <property type="match status" value="2"/>
</dbReference>
<dbReference type="Gene3D" id="1.10.8.270">
    <property type="entry name" value="putative rabgap domain of human tbc1 domain family member 14 like domains"/>
    <property type="match status" value="1"/>
</dbReference>
<dbReference type="PANTHER" id="PTHR22957">
    <property type="entry name" value="TBC1 DOMAIN FAMILY MEMBER GTPASE-ACTIVATING PROTEIN"/>
    <property type="match status" value="1"/>
</dbReference>
<feature type="compositionally biased region" description="Basic and acidic residues" evidence="1">
    <location>
        <begin position="324"/>
        <end position="334"/>
    </location>
</feature>
<feature type="region of interest" description="Disordered" evidence="1">
    <location>
        <begin position="187"/>
        <end position="212"/>
    </location>
</feature>
<accession>A0ABD3M5G3</accession>
<proteinExistence type="predicted"/>
<name>A0ABD3M5G3_9STRA</name>
<protein>
    <recommendedName>
        <fullName evidence="2">Rab-GAP TBC domain-containing protein</fullName>
    </recommendedName>
</protein>
<feature type="region of interest" description="Disordered" evidence="1">
    <location>
        <begin position="1"/>
        <end position="101"/>
    </location>
</feature>
<dbReference type="PROSITE" id="PS50086">
    <property type="entry name" value="TBC_RABGAP"/>
    <property type="match status" value="1"/>
</dbReference>
<evidence type="ECO:0000313" key="3">
    <source>
        <dbReference type="EMBL" id="KAL3759241.1"/>
    </source>
</evidence>